<comment type="cofactor">
    <cofactor evidence="10">
        <name>[4Fe-4S] cluster</name>
        <dbReference type="ChEBI" id="CHEBI:49883"/>
    </cofactor>
    <text evidence="10">Binds 1 [4Fe-4S] cluster per subunit.</text>
</comment>
<dbReference type="RefSeq" id="WP_066394299.1">
    <property type="nucleotide sequence ID" value="NZ_CP015378.1"/>
</dbReference>
<evidence type="ECO:0000313" key="13">
    <source>
        <dbReference type="Proteomes" id="UP000076623"/>
    </source>
</evidence>
<evidence type="ECO:0000256" key="7">
    <source>
        <dbReference type="ARBA" id="ARBA00029514"/>
    </source>
</evidence>
<feature type="domain" description="Phosphoadenosine phosphosulphate reductase" evidence="11">
    <location>
        <begin position="38"/>
        <end position="209"/>
    </location>
</feature>
<dbReference type="PIRSF" id="PIRSF000857">
    <property type="entry name" value="PAPS_reductase"/>
    <property type="match status" value="1"/>
</dbReference>
<dbReference type="CDD" id="cd23945">
    <property type="entry name" value="PAPS_reductase"/>
    <property type="match status" value="1"/>
</dbReference>
<dbReference type="SUPFAM" id="SSF52402">
    <property type="entry name" value="Adenine nucleotide alpha hydrolases-like"/>
    <property type="match status" value="1"/>
</dbReference>
<keyword evidence="10" id="KW-0408">Iron</keyword>
<accession>A0A160IME6</accession>
<dbReference type="InterPro" id="IPR004511">
    <property type="entry name" value="PAPS/APS_Rdtase"/>
</dbReference>
<proteinExistence type="inferred from homology"/>
<dbReference type="InterPro" id="IPR011798">
    <property type="entry name" value="APS_reductase"/>
</dbReference>
<feature type="binding site" evidence="10">
    <location>
        <position position="121"/>
    </location>
    <ligand>
        <name>[4Fe-4S] cluster</name>
        <dbReference type="ChEBI" id="CHEBI:49883"/>
    </ligand>
</feature>
<evidence type="ECO:0000259" key="11">
    <source>
        <dbReference type="Pfam" id="PF01507"/>
    </source>
</evidence>
<protein>
    <recommendedName>
        <fullName evidence="7 10">Adenosine 5'-phosphosulfate reductase</fullName>
        <shortName evidence="10">APS reductase</shortName>
        <ecNumber evidence="6 10">1.8.4.10</ecNumber>
    </recommendedName>
    <alternativeName>
        <fullName evidence="9 10">5'-adenylylsulfate reductase</fullName>
    </alternativeName>
    <alternativeName>
        <fullName evidence="8 10">Thioredoxin-dependent 5'-adenylylsulfate reductase</fullName>
    </alternativeName>
</protein>
<dbReference type="Proteomes" id="UP000076623">
    <property type="component" value="Chromosome"/>
</dbReference>
<dbReference type="GO" id="GO:0005737">
    <property type="term" value="C:cytoplasm"/>
    <property type="evidence" value="ECO:0007669"/>
    <property type="project" value="UniProtKB-SubCell"/>
</dbReference>
<dbReference type="NCBIfam" id="TIGR00434">
    <property type="entry name" value="cysH"/>
    <property type="match status" value="1"/>
</dbReference>
<dbReference type="GO" id="GO:0051539">
    <property type="term" value="F:4 iron, 4 sulfur cluster binding"/>
    <property type="evidence" value="ECO:0007669"/>
    <property type="project" value="UniProtKB-UniRule"/>
</dbReference>
<keyword evidence="3 10" id="KW-0560">Oxidoreductase</keyword>
<evidence type="ECO:0000256" key="1">
    <source>
        <dbReference type="ARBA" id="ARBA00009732"/>
    </source>
</evidence>
<feature type="binding site" evidence="10">
    <location>
        <position position="120"/>
    </location>
    <ligand>
        <name>[4Fe-4S] cluster</name>
        <dbReference type="ChEBI" id="CHEBI:49883"/>
    </ligand>
</feature>
<dbReference type="NCBIfam" id="NF002537">
    <property type="entry name" value="PRK02090.1"/>
    <property type="match status" value="1"/>
</dbReference>
<evidence type="ECO:0000256" key="9">
    <source>
        <dbReference type="ARBA" id="ARBA00032041"/>
    </source>
</evidence>
<gene>
    <name evidence="10" type="primary">cysH</name>
    <name evidence="12" type="ORF">ABE65_010055</name>
</gene>
<evidence type="ECO:0000256" key="2">
    <source>
        <dbReference type="ARBA" id="ARBA00022490"/>
    </source>
</evidence>
<dbReference type="GO" id="GO:0043866">
    <property type="term" value="F:adenylyl-sulfate reductase (thioredoxin) activity"/>
    <property type="evidence" value="ECO:0007669"/>
    <property type="project" value="UniProtKB-EC"/>
</dbReference>
<dbReference type="GO" id="GO:0019379">
    <property type="term" value="P:sulfate assimilation, phosphoadenylyl sulfate reduction by phosphoadenylyl-sulfate reductase (thioredoxin)"/>
    <property type="evidence" value="ECO:0007669"/>
    <property type="project" value="UniProtKB-UniRule"/>
</dbReference>
<feature type="active site" description="Nucleophile; cysteine thiosulfonate intermediate" evidence="10">
    <location>
        <position position="229"/>
    </location>
</feature>
<evidence type="ECO:0000313" key="12">
    <source>
        <dbReference type="EMBL" id="ANC77126.1"/>
    </source>
</evidence>
<dbReference type="InterPro" id="IPR002500">
    <property type="entry name" value="PAPS_reduct_dom"/>
</dbReference>
<evidence type="ECO:0000256" key="10">
    <source>
        <dbReference type="HAMAP-Rule" id="MF_00063"/>
    </source>
</evidence>
<dbReference type="STRING" id="1221500.ABE65_010055"/>
<dbReference type="InterPro" id="IPR014729">
    <property type="entry name" value="Rossmann-like_a/b/a_fold"/>
</dbReference>
<evidence type="ECO:0000256" key="5">
    <source>
        <dbReference type="ARBA" id="ARBA00024327"/>
    </source>
</evidence>
<evidence type="ECO:0000256" key="8">
    <source>
        <dbReference type="ARBA" id="ARBA00030894"/>
    </source>
</evidence>
<organism evidence="12 13">
    <name type="scientific">Fictibacillus phosphorivorans</name>
    <dbReference type="NCBI Taxonomy" id="1221500"/>
    <lineage>
        <taxon>Bacteria</taxon>
        <taxon>Bacillati</taxon>
        <taxon>Bacillota</taxon>
        <taxon>Bacilli</taxon>
        <taxon>Bacillales</taxon>
        <taxon>Fictibacillaceae</taxon>
        <taxon>Fictibacillus</taxon>
    </lineage>
</organism>
<comment type="subcellular location">
    <subcellularLocation>
        <location evidence="10">Cytoplasm</location>
    </subcellularLocation>
</comment>
<dbReference type="PANTHER" id="PTHR46509">
    <property type="entry name" value="PHOSPHOADENOSINE PHOSPHOSULFATE REDUCTASE"/>
    <property type="match status" value="1"/>
</dbReference>
<comment type="pathway">
    <text evidence="5 10">Sulfur metabolism; hydrogen sulfide biosynthesis; sulfite from sulfate.</text>
</comment>
<dbReference type="HAMAP" id="MF_00063">
    <property type="entry name" value="CysH"/>
    <property type="match status" value="1"/>
</dbReference>
<evidence type="ECO:0000256" key="6">
    <source>
        <dbReference type="ARBA" id="ARBA00024386"/>
    </source>
</evidence>
<name>A0A160IME6_9BACL</name>
<keyword evidence="13" id="KW-1185">Reference proteome</keyword>
<dbReference type="GO" id="GO:0019344">
    <property type="term" value="P:cysteine biosynthetic process"/>
    <property type="evidence" value="ECO:0007669"/>
    <property type="project" value="InterPro"/>
</dbReference>
<dbReference type="NCBIfam" id="TIGR02055">
    <property type="entry name" value="APS_reductase"/>
    <property type="match status" value="1"/>
</dbReference>
<dbReference type="Pfam" id="PF01507">
    <property type="entry name" value="PAPS_reduct"/>
    <property type="match status" value="1"/>
</dbReference>
<keyword evidence="2 10" id="KW-0963">Cytoplasm</keyword>
<feature type="binding site" evidence="10">
    <location>
        <position position="206"/>
    </location>
    <ligand>
        <name>[4Fe-4S] cluster</name>
        <dbReference type="ChEBI" id="CHEBI:49883"/>
    </ligand>
</feature>
<dbReference type="GO" id="GO:0070814">
    <property type="term" value="P:hydrogen sulfide biosynthetic process"/>
    <property type="evidence" value="ECO:0007669"/>
    <property type="project" value="UniProtKB-UniRule"/>
</dbReference>
<dbReference type="PANTHER" id="PTHR46509:SF1">
    <property type="entry name" value="PHOSPHOADENOSINE PHOSPHOSULFATE REDUCTASE"/>
    <property type="match status" value="1"/>
</dbReference>
<dbReference type="FunFam" id="3.40.50.620:FF:000095">
    <property type="entry name" value="Phosphoadenosine phosphosulfate reductase"/>
    <property type="match status" value="1"/>
</dbReference>
<reference evidence="12 13" key="1">
    <citation type="submission" date="2016-04" db="EMBL/GenBank/DDBJ databases">
        <title>Complete genome sequence of Fictibacillus phosphorivorans G25-29, a strain toxic to nematodes.</title>
        <authorList>
            <person name="Zheng Z."/>
        </authorList>
    </citation>
    <scope>NUCLEOTIDE SEQUENCE [LARGE SCALE GENOMIC DNA]</scope>
    <source>
        <strain evidence="12 13">G25-29</strain>
    </source>
</reference>
<dbReference type="GO" id="GO:0046872">
    <property type="term" value="F:metal ion binding"/>
    <property type="evidence" value="ECO:0007669"/>
    <property type="project" value="UniProtKB-KW"/>
</dbReference>
<sequence>MLTYETWDEKTRDFNSDNPTKGALHVLKWAYETYEDDLVYACSFGIEGSVLVDLVHQVKPDAQIVFLDTHLHFLETYEVIEAAKKRYPSLHIILKTPALSLEEQASKHGEELWKLNPNQCCNIRKVIPLEEELNGVTAWLSGLRREQSPTRQNTQFVNRDGRFKSIKICPLIHWTWKDIWRYAHKHDLPYNKLHDNGYPSIGCEPCTQAALNADDLRSGRWSGLGKLECGLHQSDSQ</sequence>
<dbReference type="Gene3D" id="3.40.50.620">
    <property type="entry name" value="HUPs"/>
    <property type="match status" value="1"/>
</dbReference>
<comment type="function">
    <text evidence="4 10">Catalyzes the formation of sulfite from adenosine 5'-phosphosulfate (APS) using thioredoxin as an electron donor.</text>
</comment>
<evidence type="ECO:0000256" key="3">
    <source>
        <dbReference type="ARBA" id="ARBA00023002"/>
    </source>
</evidence>
<dbReference type="KEGG" id="fpn:ABE65_010055"/>
<comment type="similarity">
    <text evidence="1 10">Belongs to the PAPS reductase family. CysH subfamily.</text>
</comment>
<dbReference type="GO" id="GO:0004604">
    <property type="term" value="F:phosphoadenylyl-sulfate reductase (thioredoxin) activity"/>
    <property type="evidence" value="ECO:0007669"/>
    <property type="project" value="UniProtKB-UniRule"/>
</dbReference>
<keyword evidence="10" id="KW-0479">Metal-binding</keyword>
<comment type="catalytic activity">
    <reaction evidence="10">
        <text>[thioredoxin]-disulfide + sulfite + AMP + 2 H(+) = adenosine 5'-phosphosulfate + [thioredoxin]-dithiol</text>
        <dbReference type="Rhea" id="RHEA:21976"/>
        <dbReference type="Rhea" id="RHEA-COMP:10698"/>
        <dbReference type="Rhea" id="RHEA-COMP:10700"/>
        <dbReference type="ChEBI" id="CHEBI:15378"/>
        <dbReference type="ChEBI" id="CHEBI:17359"/>
        <dbReference type="ChEBI" id="CHEBI:29950"/>
        <dbReference type="ChEBI" id="CHEBI:50058"/>
        <dbReference type="ChEBI" id="CHEBI:58243"/>
        <dbReference type="ChEBI" id="CHEBI:456215"/>
        <dbReference type="EC" id="1.8.4.10"/>
    </reaction>
</comment>
<evidence type="ECO:0000256" key="4">
    <source>
        <dbReference type="ARBA" id="ARBA00024298"/>
    </source>
</evidence>
<feature type="binding site" evidence="10">
    <location>
        <position position="203"/>
    </location>
    <ligand>
        <name>[4Fe-4S] cluster</name>
        <dbReference type="ChEBI" id="CHEBI:49883"/>
    </ligand>
</feature>
<dbReference type="AlphaFoldDB" id="A0A160IME6"/>
<keyword evidence="10" id="KW-0411">Iron-sulfur</keyword>
<dbReference type="EMBL" id="CP015378">
    <property type="protein sequence ID" value="ANC77126.1"/>
    <property type="molecule type" value="Genomic_DNA"/>
</dbReference>
<dbReference type="EC" id="1.8.4.10" evidence="6 10"/>